<protein>
    <submittedName>
        <fullName evidence="2">Uncharacterized protein</fullName>
    </submittedName>
</protein>
<proteinExistence type="predicted"/>
<dbReference type="EnsemblPlants" id="MELO3C020954.2.1">
    <property type="protein sequence ID" value="MELO3C020954.2.1"/>
    <property type="gene ID" value="MELO3C020954.2"/>
</dbReference>
<feature type="compositionally biased region" description="Basic and acidic residues" evidence="1">
    <location>
        <begin position="34"/>
        <end position="58"/>
    </location>
</feature>
<accession>A0A9I9DM45</accession>
<name>A0A9I9DM45_CUCME</name>
<evidence type="ECO:0000313" key="2">
    <source>
        <dbReference type="EnsemblPlants" id="MELO3C020954.2.1"/>
    </source>
</evidence>
<dbReference type="AlphaFoldDB" id="A0A9I9DM45"/>
<reference evidence="2" key="1">
    <citation type="submission" date="2023-03" db="UniProtKB">
        <authorList>
            <consortium name="EnsemblPlants"/>
        </authorList>
    </citation>
    <scope>IDENTIFICATION</scope>
</reference>
<evidence type="ECO:0000256" key="1">
    <source>
        <dbReference type="SAM" id="MobiDB-lite"/>
    </source>
</evidence>
<dbReference type="Gramene" id="MELO3C020954.2.1">
    <property type="protein sequence ID" value="MELO3C020954.2.1"/>
    <property type="gene ID" value="MELO3C020954.2"/>
</dbReference>
<feature type="region of interest" description="Disordered" evidence="1">
    <location>
        <begin position="27"/>
        <end position="58"/>
    </location>
</feature>
<organism evidence="2">
    <name type="scientific">Cucumis melo</name>
    <name type="common">Muskmelon</name>
    <dbReference type="NCBI Taxonomy" id="3656"/>
    <lineage>
        <taxon>Eukaryota</taxon>
        <taxon>Viridiplantae</taxon>
        <taxon>Streptophyta</taxon>
        <taxon>Embryophyta</taxon>
        <taxon>Tracheophyta</taxon>
        <taxon>Spermatophyta</taxon>
        <taxon>Magnoliopsida</taxon>
        <taxon>eudicotyledons</taxon>
        <taxon>Gunneridae</taxon>
        <taxon>Pentapetalae</taxon>
        <taxon>rosids</taxon>
        <taxon>fabids</taxon>
        <taxon>Cucurbitales</taxon>
        <taxon>Cucurbitaceae</taxon>
        <taxon>Benincaseae</taxon>
        <taxon>Cucumis</taxon>
    </lineage>
</organism>
<sequence length="58" mass="6408">MVKSEATMRVDGSWGVRKEEVAEGWGGSGLANLCRRDGGGRGREEEEKSEKRENRNGI</sequence>